<keyword evidence="4" id="KW-0732">Signal</keyword>
<comment type="catalytic activity">
    <reaction evidence="1">
        <text>Hydrolysis of terminal non-reducing beta-D-galactose residues in beta-D-galactosides.</text>
        <dbReference type="EC" id="3.2.1.23"/>
    </reaction>
</comment>
<evidence type="ECO:0000259" key="8">
    <source>
        <dbReference type="Pfam" id="PF01301"/>
    </source>
</evidence>
<dbReference type="InterPro" id="IPR048913">
    <property type="entry name" value="BetaGal_gal-bd"/>
</dbReference>
<evidence type="ECO:0000313" key="11">
    <source>
        <dbReference type="Proteomes" id="UP001212841"/>
    </source>
</evidence>
<dbReference type="Proteomes" id="UP001212841">
    <property type="component" value="Unassembled WGS sequence"/>
</dbReference>
<dbReference type="FunFam" id="3.20.20.80:FF:000006">
    <property type="entry name" value="Beta-galactosidase"/>
    <property type="match status" value="1"/>
</dbReference>
<dbReference type="Pfam" id="PF21467">
    <property type="entry name" value="BetaGal_gal-bd"/>
    <property type="match status" value="1"/>
</dbReference>
<evidence type="ECO:0000256" key="4">
    <source>
        <dbReference type="ARBA" id="ARBA00022729"/>
    </source>
</evidence>
<dbReference type="PRINTS" id="PR00742">
    <property type="entry name" value="GLHYDRLASE35"/>
</dbReference>
<dbReference type="SUPFAM" id="SSF51445">
    <property type="entry name" value="(Trans)glycosidases"/>
    <property type="match status" value="1"/>
</dbReference>
<dbReference type="EMBL" id="JADGJD010000123">
    <property type="protein sequence ID" value="KAJ3054650.1"/>
    <property type="molecule type" value="Genomic_DNA"/>
</dbReference>
<dbReference type="Pfam" id="PF01301">
    <property type="entry name" value="Glyco_hydro_35"/>
    <property type="match status" value="1"/>
</dbReference>
<sequence>MIDTYVFWNLHEEVEGRYDFHAGYANLPLFLQYAQAEGLLVNLRIGPYVCAEWTYGGLPVWLLKKEGIELRTNSKPFMDSMETFVRKTLDVVQPFLASNGGPIALLQMENEYGNIAQERGKEGREYILWAAELAQSLNVGIPWIMCQQDDIPIVINTCNGFYCDNWIEGHHKRFPDQPAMFTEHWTGWFQHFGNPRPTRHASDIAFSTARFIAKGGTYNAYYMWHGGTNFGRWGSSYKTASYDYDAPMTEYGYPAVPKYEHLKKLHEVLNRFKNLILNNDPRFKKLAKEVELHTYGEFESLAFYANWNDEKPYNANIGDQIYTLDPWSVTIFHIFKDQATKLYSTSTITPQIPPPHKYSRPETSDLTLSSSHIWWKSEPQAPRHGDRIIADRPREQIRTTWDESDYMWYVREVEGVLEGEDVKIEVEEFQDVGYLYWNGELKGVLVGGKTEDFWDGMEKTTLRSAEGKTTVMFTNTEAKQSHTLAVLSTVTGLQNDGPYMERIQKGILGKVAVNGVDVTQGQWIHQVGLFWDAPRQSSLEDWQITGPPLHTPLTHYRLTFAVKDLLSLSTNATSSLPNPKSALPSFALDLSTMARGFAVVNNHPIGRYWNVTAEPWENCGKECKWEGGFWVGKCVERCAQRSQRFWHVPFDWVLEATWRGDDGEKYVVVELFEERGGDVNGIEFVALAG</sequence>
<comment type="caution">
    <text evidence="10">The sequence shown here is derived from an EMBL/GenBank/DDBJ whole genome shotgun (WGS) entry which is preliminary data.</text>
</comment>
<dbReference type="InterPro" id="IPR017853">
    <property type="entry name" value="GH"/>
</dbReference>
<keyword evidence="5" id="KW-0378">Hydrolase</keyword>
<protein>
    <recommendedName>
        <fullName evidence="3">beta-galactosidase</fullName>
        <ecNumber evidence="3">3.2.1.23</ecNumber>
    </recommendedName>
</protein>
<feature type="domain" description="Glycoside hydrolase 35 catalytic" evidence="8">
    <location>
        <begin position="1"/>
        <end position="267"/>
    </location>
</feature>
<dbReference type="PANTHER" id="PTHR23421">
    <property type="entry name" value="BETA-GALACTOSIDASE RELATED"/>
    <property type="match status" value="1"/>
</dbReference>
<evidence type="ECO:0000256" key="1">
    <source>
        <dbReference type="ARBA" id="ARBA00001412"/>
    </source>
</evidence>
<evidence type="ECO:0000259" key="9">
    <source>
        <dbReference type="Pfam" id="PF21467"/>
    </source>
</evidence>
<feature type="domain" description="Beta-galactosidase galactose-binding" evidence="9">
    <location>
        <begin position="585"/>
        <end position="652"/>
    </location>
</feature>
<dbReference type="InterPro" id="IPR008979">
    <property type="entry name" value="Galactose-bd-like_sf"/>
</dbReference>
<comment type="similarity">
    <text evidence="2 7">Belongs to the glycosyl hydrolase 35 family.</text>
</comment>
<dbReference type="Gene3D" id="2.60.120.260">
    <property type="entry name" value="Galactose-binding domain-like"/>
    <property type="match status" value="1"/>
</dbReference>
<proteinExistence type="inferred from homology"/>
<organism evidence="10 11">
    <name type="scientific">Rhizophlyctis rosea</name>
    <dbReference type="NCBI Taxonomy" id="64517"/>
    <lineage>
        <taxon>Eukaryota</taxon>
        <taxon>Fungi</taxon>
        <taxon>Fungi incertae sedis</taxon>
        <taxon>Chytridiomycota</taxon>
        <taxon>Chytridiomycota incertae sedis</taxon>
        <taxon>Chytridiomycetes</taxon>
        <taxon>Rhizophlyctidales</taxon>
        <taxon>Rhizophlyctidaceae</taxon>
        <taxon>Rhizophlyctis</taxon>
    </lineage>
</organism>
<evidence type="ECO:0000256" key="3">
    <source>
        <dbReference type="ARBA" id="ARBA00012756"/>
    </source>
</evidence>
<keyword evidence="11" id="KW-1185">Reference proteome</keyword>
<dbReference type="InterPro" id="IPR031330">
    <property type="entry name" value="Gly_Hdrlase_35_cat"/>
</dbReference>
<evidence type="ECO:0000256" key="2">
    <source>
        <dbReference type="ARBA" id="ARBA00009809"/>
    </source>
</evidence>
<evidence type="ECO:0000256" key="7">
    <source>
        <dbReference type="RuleBase" id="RU003679"/>
    </source>
</evidence>
<reference evidence="10" key="1">
    <citation type="submission" date="2020-05" db="EMBL/GenBank/DDBJ databases">
        <title>Phylogenomic resolution of chytrid fungi.</title>
        <authorList>
            <person name="Stajich J.E."/>
            <person name="Amses K."/>
            <person name="Simmons R."/>
            <person name="Seto K."/>
            <person name="Myers J."/>
            <person name="Bonds A."/>
            <person name="Quandt C.A."/>
            <person name="Barry K."/>
            <person name="Liu P."/>
            <person name="Grigoriev I."/>
            <person name="Longcore J.E."/>
            <person name="James T.Y."/>
        </authorList>
    </citation>
    <scope>NUCLEOTIDE SEQUENCE</scope>
    <source>
        <strain evidence="10">JEL0318</strain>
    </source>
</reference>
<evidence type="ECO:0000256" key="5">
    <source>
        <dbReference type="ARBA" id="ARBA00022801"/>
    </source>
</evidence>
<dbReference type="GO" id="GO:0004565">
    <property type="term" value="F:beta-galactosidase activity"/>
    <property type="evidence" value="ECO:0007669"/>
    <property type="project" value="UniProtKB-EC"/>
</dbReference>
<dbReference type="SUPFAM" id="SSF49785">
    <property type="entry name" value="Galactose-binding domain-like"/>
    <property type="match status" value="1"/>
</dbReference>
<dbReference type="EC" id="3.2.1.23" evidence="3"/>
<evidence type="ECO:0000313" key="10">
    <source>
        <dbReference type="EMBL" id="KAJ3054650.1"/>
    </source>
</evidence>
<name>A0AAD5SJ63_9FUNG</name>
<gene>
    <name evidence="10" type="ORF">HK097_001206</name>
</gene>
<dbReference type="InterPro" id="IPR001944">
    <property type="entry name" value="Glycoside_Hdrlase_35"/>
</dbReference>
<dbReference type="GO" id="GO:0005975">
    <property type="term" value="P:carbohydrate metabolic process"/>
    <property type="evidence" value="ECO:0007669"/>
    <property type="project" value="InterPro"/>
</dbReference>
<dbReference type="Gene3D" id="3.20.20.80">
    <property type="entry name" value="Glycosidases"/>
    <property type="match status" value="1"/>
</dbReference>
<dbReference type="AlphaFoldDB" id="A0AAD5SJ63"/>
<evidence type="ECO:0000256" key="6">
    <source>
        <dbReference type="ARBA" id="ARBA00023295"/>
    </source>
</evidence>
<accession>A0AAD5SJ63</accession>
<keyword evidence="6" id="KW-0326">Glycosidase</keyword>